<reference evidence="3 4" key="1">
    <citation type="submission" date="2018-10" db="EMBL/GenBank/DDBJ databases">
        <title>Sinomicrobium pectinilyticum sp. nov., a pectinase-producing bacterium isolated from alkaline and saline soil, and emended description of the genus Sinomicrobium.</title>
        <authorList>
            <person name="Cheng B."/>
            <person name="Li C."/>
            <person name="Lai Q."/>
            <person name="Du M."/>
            <person name="Shao Z."/>
            <person name="Xu P."/>
            <person name="Yang C."/>
        </authorList>
    </citation>
    <scope>NUCLEOTIDE SEQUENCE [LARGE SCALE GENOMIC DNA]</scope>
    <source>
        <strain evidence="3 4">5DNS001</strain>
    </source>
</reference>
<feature type="transmembrane region" description="Helical" evidence="1">
    <location>
        <begin position="88"/>
        <end position="106"/>
    </location>
</feature>
<keyword evidence="1" id="KW-1133">Transmembrane helix</keyword>
<feature type="transmembrane region" description="Helical" evidence="1">
    <location>
        <begin position="153"/>
        <end position="171"/>
    </location>
</feature>
<dbReference type="PANTHER" id="PTHR31061:SF24">
    <property type="entry name" value="LD22376P"/>
    <property type="match status" value="1"/>
</dbReference>
<dbReference type="RefSeq" id="WP_123215779.1">
    <property type="nucleotide sequence ID" value="NZ_RJTM01000068.1"/>
</dbReference>
<feature type="transmembrane region" description="Helical" evidence="1">
    <location>
        <begin position="21"/>
        <end position="42"/>
    </location>
</feature>
<feature type="transmembrane region" description="Helical" evidence="1">
    <location>
        <begin position="353"/>
        <end position="372"/>
    </location>
</feature>
<dbReference type="Proteomes" id="UP000267469">
    <property type="component" value="Unassembled WGS sequence"/>
</dbReference>
<dbReference type="AlphaFoldDB" id="A0A3N0EJ99"/>
<evidence type="ECO:0000313" key="4">
    <source>
        <dbReference type="Proteomes" id="UP000267469"/>
    </source>
</evidence>
<protein>
    <submittedName>
        <fullName evidence="3">DUF5009 domain-containing protein</fullName>
    </submittedName>
</protein>
<dbReference type="PANTHER" id="PTHR31061">
    <property type="entry name" value="LD22376P"/>
    <property type="match status" value="1"/>
</dbReference>
<keyword evidence="1" id="KW-0472">Membrane</keyword>
<keyword evidence="1" id="KW-0812">Transmembrane</keyword>
<feature type="transmembrane region" description="Helical" evidence="1">
    <location>
        <begin position="209"/>
        <end position="227"/>
    </location>
</feature>
<dbReference type="OrthoDB" id="9788724at2"/>
<gene>
    <name evidence="3" type="ORF">ED312_09545</name>
</gene>
<dbReference type="InterPro" id="IPR012429">
    <property type="entry name" value="HGSNAT_cat"/>
</dbReference>
<feature type="transmembrane region" description="Helical" evidence="1">
    <location>
        <begin position="311"/>
        <end position="333"/>
    </location>
</feature>
<feature type="domain" description="Heparan-alpha-glucosaminide N-acetyltransferase catalytic" evidence="2">
    <location>
        <begin position="12"/>
        <end position="162"/>
    </location>
</feature>
<comment type="caution">
    <text evidence="3">The sequence shown here is derived from an EMBL/GenBank/DDBJ whole genome shotgun (WGS) entry which is preliminary data.</text>
</comment>
<feature type="transmembrane region" description="Helical" evidence="1">
    <location>
        <begin position="126"/>
        <end position="146"/>
    </location>
</feature>
<organism evidence="3 4">
    <name type="scientific">Sinomicrobium pectinilyticum</name>
    <dbReference type="NCBI Taxonomy" id="1084421"/>
    <lineage>
        <taxon>Bacteria</taxon>
        <taxon>Pseudomonadati</taxon>
        <taxon>Bacteroidota</taxon>
        <taxon>Flavobacteriia</taxon>
        <taxon>Flavobacteriales</taxon>
        <taxon>Flavobacteriaceae</taxon>
        <taxon>Sinomicrobium</taxon>
    </lineage>
</organism>
<feature type="transmembrane region" description="Helical" evidence="1">
    <location>
        <begin position="269"/>
        <end position="291"/>
    </location>
</feature>
<feature type="transmembrane region" description="Helical" evidence="1">
    <location>
        <begin position="239"/>
        <end position="257"/>
    </location>
</feature>
<feature type="transmembrane region" description="Helical" evidence="1">
    <location>
        <begin position="48"/>
        <end position="68"/>
    </location>
</feature>
<proteinExistence type="predicted"/>
<evidence type="ECO:0000313" key="3">
    <source>
        <dbReference type="EMBL" id="RNL87862.1"/>
    </source>
</evidence>
<evidence type="ECO:0000259" key="2">
    <source>
        <dbReference type="Pfam" id="PF07786"/>
    </source>
</evidence>
<evidence type="ECO:0000256" key="1">
    <source>
        <dbReference type="SAM" id="Phobius"/>
    </source>
</evidence>
<name>A0A3N0EJ99_SINP1</name>
<accession>A0A3N0EJ99</accession>
<sequence length="381" mass="43027">MKEKIFQPKPGRFLSLDVFRGLTIALMIIVNTPGTGAGIYTYLVHAPWFGFTLADLVFPSFLFAVGNAMSFSMRKIKHLPAGTVWKKIIRRTLIIFLLGYLMYWFPFFNIDTQGHWTLKPLAETRIMGVLQRIALCYFFAAVIFYYWSEKTALIISAGILTGYWGILYLFGQPGAELTMAGNAVTRLDLSVLGTGHIYRKDSIPFDPEGILSTLPAIVNVIGGYIAGTFIQKKGKSYEGIAKLLMAGFLLVCLGLWWDLIFPISKKLWTGPFVLCTVGLDLSIMAVLIYVIEIRKIKVGIKFFDIFGKNPLFIYLFSELFYVILRMIPTGSGLDIFEWVSERVFQRVLPGPPGALATALAFVLLCWSLGWWLDKKRIYIKI</sequence>
<dbReference type="EMBL" id="RJTM01000068">
    <property type="protein sequence ID" value="RNL87862.1"/>
    <property type="molecule type" value="Genomic_DNA"/>
</dbReference>
<keyword evidence="4" id="KW-1185">Reference proteome</keyword>
<dbReference type="Pfam" id="PF07786">
    <property type="entry name" value="HGSNAT_cat"/>
    <property type="match status" value="1"/>
</dbReference>